<reference evidence="7 8" key="1">
    <citation type="submission" date="2016-05" db="EMBL/GenBank/DDBJ databases">
        <title>Comparative analysis of secretome profiles of manganese(II)-oxidizing ascomycete fungi.</title>
        <authorList>
            <consortium name="DOE Joint Genome Institute"/>
            <person name="Zeiner C.A."/>
            <person name="Purvine S.O."/>
            <person name="Zink E.M."/>
            <person name="Wu S."/>
            <person name="Pasa-Tolic L."/>
            <person name="Chaput D.L."/>
            <person name="Haridas S."/>
            <person name="Grigoriev I.V."/>
            <person name="Santelli C.M."/>
            <person name="Hansel C.M."/>
        </authorList>
    </citation>
    <scope>NUCLEOTIDE SEQUENCE [LARGE SCALE GENOMIC DNA]</scope>
    <source>
        <strain evidence="7 8">SRC1lrK2f</strain>
    </source>
</reference>
<sequence>MAPKYQTALIGTSDGAIRLSHDAPVPEVVGDHVLIKTKAVSVNPVDTKMTGSYVTADAIAGFDFAGTVEEIGSEATKCGIMLGDRVCTVVLGMNSNEPTIGAFAEWTTAAEWTLLKIPNSLSFEEGASLGISFMTTGLAIFKSLGVPGTPLKPSPQRLPVLVFGGSSSTGTAAIQLLKLAGFDPVATCSPHNFDLVRTYGATAVFDYKDPGVVPAIKAYTKNGLRFALDCISTTASMQFCYQVIGRTGGNYTALEPYAEAVAQKRKVVRPDWVMGPQMMGKEIGWPKPHWRPADAKIGRFGAEWTVTLQKLLDKGLIRPHPILVRQGGLPDVLGGIEDIREKRISGQKLVFTV</sequence>
<evidence type="ECO:0000256" key="3">
    <source>
        <dbReference type="ARBA" id="ARBA00022741"/>
    </source>
</evidence>
<dbReference type="InterPro" id="IPR020843">
    <property type="entry name" value="ER"/>
</dbReference>
<dbReference type="SUPFAM" id="SSF51735">
    <property type="entry name" value="NAD(P)-binding Rossmann-fold domains"/>
    <property type="match status" value="1"/>
</dbReference>
<keyword evidence="4" id="KW-0521">NADP</keyword>
<dbReference type="VEuPathDB" id="FungiDB:CC77DRAFT_176262"/>
<dbReference type="Proteomes" id="UP000077248">
    <property type="component" value="Unassembled WGS sequence"/>
</dbReference>
<organism evidence="7 8">
    <name type="scientific">Alternaria alternata</name>
    <name type="common">Alternaria rot fungus</name>
    <name type="synonym">Torula alternata</name>
    <dbReference type="NCBI Taxonomy" id="5599"/>
    <lineage>
        <taxon>Eukaryota</taxon>
        <taxon>Fungi</taxon>
        <taxon>Dikarya</taxon>
        <taxon>Ascomycota</taxon>
        <taxon>Pezizomycotina</taxon>
        <taxon>Dothideomycetes</taxon>
        <taxon>Pleosporomycetidae</taxon>
        <taxon>Pleosporales</taxon>
        <taxon>Pleosporineae</taxon>
        <taxon>Pleosporaceae</taxon>
        <taxon>Alternaria</taxon>
        <taxon>Alternaria sect. Alternaria</taxon>
        <taxon>Alternaria alternata complex</taxon>
    </lineage>
</organism>
<dbReference type="Gene3D" id="3.40.50.720">
    <property type="entry name" value="NAD(P)-binding Rossmann-like Domain"/>
    <property type="match status" value="1"/>
</dbReference>
<evidence type="ECO:0000256" key="5">
    <source>
        <dbReference type="ARBA" id="ARBA00023002"/>
    </source>
</evidence>
<dbReference type="InterPro" id="IPR011032">
    <property type="entry name" value="GroES-like_sf"/>
</dbReference>
<dbReference type="OMA" id="KGSIDIC"/>
<dbReference type="Gene3D" id="3.90.180.10">
    <property type="entry name" value="Medium-chain alcohol dehydrogenases, catalytic domain"/>
    <property type="match status" value="1"/>
</dbReference>
<name>A0A177DIA8_ALTAL</name>
<evidence type="ECO:0000256" key="2">
    <source>
        <dbReference type="ARBA" id="ARBA00011245"/>
    </source>
</evidence>
<dbReference type="CDD" id="cd08249">
    <property type="entry name" value="enoyl_reductase_like"/>
    <property type="match status" value="1"/>
</dbReference>
<evidence type="ECO:0000256" key="1">
    <source>
        <dbReference type="ARBA" id="ARBA00008072"/>
    </source>
</evidence>
<dbReference type="PANTHER" id="PTHR45348:SF1">
    <property type="entry name" value="TRANS-ENOYL REDUCTASE STHE"/>
    <property type="match status" value="1"/>
</dbReference>
<feature type="domain" description="Enoyl reductase (ER)" evidence="6">
    <location>
        <begin position="11"/>
        <end position="351"/>
    </location>
</feature>
<dbReference type="GeneID" id="29116067"/>
<proteinExistence type="inferred from homology"/>
<dbReference type="InterPro" id="IPR013154">
    <property type="entry name" value="ADH-like_N"/>
</dbReference>
<evidence type="ECO:0000313" key="7">
    <source>
        <dbReference type="EMBL" id="OAG18931.1"/>
    </source>
</evidence>
<dbReference type="InterPro" id="IPR013149">
    <property type="entry name" value="ADH-like_C"/>
</dbReference>
<dbReference type="PANTHER" id="PTHR45348">
    <property type="entry name" value="HYPOTHETICAL OXIDOREDUCTASE (EUROFUNG)"/>
    <property type="match status" value="1"/>
</dbReference>
<dbReference type="KEGG" id="aalt:CC77DRAFT_176262"/>
<dbReference type="SMART" id="SM00829">
    <property type="entry name" value="PKS_ER"/>
    <property type="match status" value="1"/>
</dbReference>
<evidence type="ECO:0000256" key="4">
    <source>
        <dbReference type="ARBA" id="ARBA00022857"/>
    </source>
</evidence>
<dbReference type="Pfam" id="PF08240">
    <property type="entry name" value="ADH_N"/>
    <property type="match status" value="1"/>
</dbReference>
<dbReference type="AlphaFoldDB" id="A0A177DIA8"/>
<dbReference type="EMBL" id="KV441482">
    <property type="protein sequence ID" value="OAG18931.1"/>
    <property type="molecule type" value="Genomic_DNA"/>
</dbReference>
<comment type="subunit">
    <text evidence="2">Monomer.</text>
</comment>
<keyword evidence="3" id="KW-0547">Nucleotide-binding</keyword>
<dbReference type="RefSeq" id="XP_018384352.1">
    <property type="nucleotide sequence ID" value="XM_018530473.1"/>
</dbReference>
<dbReference type="Pfam" id="PF00107">
    <property type="entry name" value="ADH_zinc_N"/>
    <property type="match status" value="1"/>
</dbReference>
<protein>
    <submittedName>
        <fullName evidence="7">NAD(P)-binding protein</fullName>
    </submittedName>
</protein>
<dbReference type="InterPro" id="IPR036291">
    <property type="entry name" value="NAD(P)-bd_dom_sf"/>
</dbReference>
<dbReference type="GO" id="GO:0000166">
    <property type="term" value="F:nucleotide binding"/>
    <property type="evidence" value="ECO:0007669"/>
    <property type="project" value="UniProtKB-KW"/>
</dbReference>
<dbReference type="InterPro" id="IPR047122">
    <property type="entry name" value="Trans-enoyl_RdTase-like"/>
</dbReference>
<evidence type="ECO:0000313" key="8">
    <source>
        <dbReference type="Proteomes" id="UP000077248"/>
    </source>
</evidence>
<keyword evidence="8" id="KW-1185">Reference proteome</keyword>
<dbReference type="SUPFAM" id="SSF50129">
    <property type="entry name" value="GroES-like"/>
    <property type="match status" value="1"/>
</dbReference>
<keyword evidence="5" id="KW-0560">Oxidoreductase</keyword>
<dbReference type="GO" id="GO:0016651">
    <property type="term" value="F:oxidoreductase activity, acting on NAD(P)H"/>
    <property type="evidence" value="ECO:0007669"/>
    <property type="project" value="InterPro"/>
</dbReference>
<gene>
    <name evidence="7" type="ORF">CC77DRAFT_176262</name>
</gene>
<evidence type="ECO:0000259" key="6">
    <source>
        <dbReference type="SMART" id="SM00829"/>
    </source>
</evidence>
<comment type="similarity">
    <text evidence="1">Belongs to the zinc-containing alcohol dehydrogenase family.</text>
</comment>
<accession>A0A177DIA8</accession>